<evidence type="ECO:0008006" key="3">
    <source>
        <dbReference type="Google" id="ProtNLM"/>
    </source>
</evidence>
<evidence type="ECO:0000313" key="2">
    <source>
        <dbReference type="EMBL" id="VYU51242.1"/>
    </source>
</evidence>
<dbReference type="RefSeq" id="WP_156531200.1">
    <property type="nucleotide sequence ID" value="NZ_CACRUE010000044.1"/>
</dbReference>
<reference evidence="2" key="1">
    <citation type="submission" date="2019-11" db="EMBL/GenBank/DDBJ databases">
        <authorList>
            <person name="Feng L."/>
        </authorList>
    </citation>
    <scope>NUCLEOTIDE SEQUENCE</scope>
    <source>
        <strain evidence="2">IbartlettiiLFYP30</strain>
    </source>
</reference>
<sequence length="228" mass="25997">MIDENKFLDAFGDIDDEFLLEEYDNCNKSKKIIRFEKYLNKAQNIAQKNHKKFISIASVSIIAIAIGVVFFNQKTNTLDNIVLKEDGNEFMNDENNKVSGYDSKKNLLKEVSSIKKMESDLGFTVPVLDKEVDKYFVIGEKNRGKQGRIIYKDGTEFDIAKGDKDIIGIPDGKFLKTETIQGVNISYYSADSINYAIWGNKGYSYSYQNIYGKIDKAELNKLIKLTNN</sequence>
<proteinExistence type="predicted"/>
<feature type="transmembrane region" description="Helical" evidence="1">
    <location>
        <begin position="53"/>
        <end position="71"/>
    </location>
</feature>
<gene>
    <name evidence="2" type="ORF">IBLFYP30_00402</name>
</gene>
<protein>
    <recommendedName>
        <fullName evidence="3">DUF4367 domain-containing protein</fullName>
    </recommendedName>
</protein>
<name>A0A6N3FGP7_9FIRM</name>
<keyword evidence="1" id="KW-1133">Transmembrane helix</keyword>
<evidence type="ECO:0000256" key="1">
    <source>
        <dbReference type="SAM" id="Phobius"/>
    </source>
</evidence>
<dbReference type="EMBL" id="CACRUE010000044">
    <property type="protein sequence ID" value="VYU51242.1"/>
    <property type="molecule type" value="Genomic_DNA"/>
</dbReference>
<keyword evidence="1" id="KW-0472">Membrane</keyword>
<accession>A0A6N3FGP7</accession>
<keyword evidence="1" id="KW-0812">Transmembrane</keyword>
<dbReference type="AlphaFoldDB" id="A0A6N3FGP7"/>
<organism evidence="2">
    <name type="scientific">Intestinibacter bartlettii</name>
    <dbReference type="NCBI Taxonomy" id="261299"/>
    <lineage>
        <taxon>Bacteria</taxon>
        <taxon>Bacillati</taxon>
        <taxon>Bacillota</taxon>
        <taxon>Clostridia</taxon>
        <taxon>Peptostreptococcales</taxon>
        <taxon>Peptostreptococcaceae</taxon>
        <taxon>Intestinibacter</taxon>
    </lineage>
</organism>